<dbReference type="AlphaFoldDB" id="A0A0D9Y968"/>
<dbReference type="HOGENOM" id="CLU_3419758_0_0_1"/>
<dbReference type="EnsemblPlants" id="OGLUM01G19680.1">
    <property type="protein sequence ID" value="OGLUM01G19680.1"/>
    <property type="gene ID" value="OGLUM01G19680"/>
</dbReference>
<dbReference type="Gramene" id="OGLUM01G19680.1">
    <property type="protein sequence ID" value="OGLUM01G19680.1"/>
    <property type="gene ID" value="OGLUM01G19680"/>
</dbReference>
<evidence type="ECO:0000313" key="3">
    <source>
        <dbReference type="Proteomes" id="UP000026961"/>
    </source>
</evidence>
<name>A0A0D9Y968_9ORYZ</name>
<evidence type="ECO:0000256" key="1">
    <source>
        <dbReference type="SAM" id="MobiDB-lite"/>
    </source>
</evidence>
<sequence length="25" mass="2577">MTAATAKDATDQGTDHHSPLRASPP</sequence>
<keyword evidence="3" id="KW-1185">Reference proteome</keyword>
<feature type="compositionally biased region" description="Basic and acidic residues" evidence="1">
    <location>
        <begin position="8"/>
        <end position="18"/>
    </location>
</feature>
<organism evidence="2">
    <name type="scientific">Oryza glumipatula</name>
    <dbReference type="NCBI Taxonomy" id="40148"/>
    <lineage>
        <taxon>Eukaryota</taxon>
        <taxon>Viridiplantae</taxon>
        <taxon>Streptophyta</taxon>
        <taxon>Embryophyta</taxon>
        <taxon>Tracheophyta</taxon>
        <taxon>Spermatophyta</taxon>
        <taxon>Magnoliopsida</taxon>
        <taxon>Liliopsida</taxon>
        <taxon>Poales</taxon>
        <taxon>Poaceae</taxon>
        <taxon>BOP clade</taxon>
        <taxon>Oryzoideae</taxon>
        <taxon>Oryzeae</taxon>
        <taxon>Oryzinae</taxon>
        <taxon>Oryza</taxon>
    </lineage>
</organism>
<feature type="region of interest" description="Disordered" evidence="1">
    <location>
        <begin position="1"/>
        <end position="25"/>
    </location>
</feature>
<dbReference type="Proteomes" id="UP000026961">
    <property type="component" value="Chromosome 1"/>
</dbReference>
<evidence type="ECO:0000313" key="2">
    <source>
        <dbReference type="EnsemblPlants" id="OGLUM01G19680.1"/>
    </source>
</evidence>
<proteinExistence type="predicted"/>
<reference evidence="2" key="1">
    <citation type="submission" date="2013-08" db="EMBL/GenBank/DDBJ databases">
        <title>Oryza genome evolution.</title>
        <authorList>
            <person name="Wing R.A."/>
            <person name="Panaud O."/>
            <person name="Oliveira A.C."/>
        </authorList>
    </citation>
    <scope>NUCLEOTIDE SEQUENCE</scope>
</reference>
<reference evidence="2" key="2">
    <citation type="submission" date="2015-04" db="UniProtKB">
        <authorList>
            <consortium name="EnsemblPlants"/>
        </authorList>
    </citation>
    <scope>IDENTIFICATION</scope>
</reference>
<accession>A0A0D9Y968</accession>
<protein>
    <submittedName>
        <fullName evidence="2">Uncharacterized protein</fullName>
    </submittedName>
</protein>
<reference evidence="2" key="3">
    <citation type="submission" date="2018-05" db="EMBL/GenBank/DDBJ databases">
        <title>OgluRS3 (Oryza glumaepatula Reference Sequence Version 3).</title>
        <authorList>
            <person name="Zhang J."/>
            <person name="Kudrna D."/>
            <person name="Lee S."/>
            <person name="Talag J."/>
            <person name="Welchert J."/>
            <person name="Wing R.A."/>
        </authorList>
    </citation>
    <scope>NUCLEOTIDE SEQUENCE [LARGE SCALE GENOMIC DNA]</scope>
</reference>